<evidence type="ECO:0000256" key="1">
    <source>
        <dbReference type="SAM" id="Phobius"/>
    </source>
</evidence>
<comment type="caution">
    <text evidence="2">The sequence shown here is derived from an EMBL/GenBank/DDBJ whole genome shotgun (WGS) entry which is preliminary data.</text>
</comment>
<dbReference type="EMBL" id="JACSQB010000064">
    <property type="protein sequence ID" value="MBD8047141.1"/>
    <property type="molecule type" value="Genomic_DNA"/>
</dbReference>
<dbReference type="Gene3D" id="3.30.1870.10">
    <property type="entry name" value="EreA-like, domain 2"/>
    <property type="match status" value="1"/>
</dbReference>
<feature type="transmembrane region" description="Helical" evidence="1">
    <location>
        <begin position="5"/>
        <end position="22"/>
    </location>
</feature>
<proteinExistence type="predicted"/>
<name>A0ABR8YT45_9CLOT</name>
<keyword evidence="1" id="KW-1133">Transmembrane helix</keyword>
<protein>
    <submittedName>
        <fullName evidence="2">Erythromycin esterase family protein</fullName>
    </submittedName>
</protein>
<dbReference type="SUPFAM" id="SSF159501">
    <property type="entry name" value="EreA/ChaN-like"/>
    <property type="match status" value="1"/>
</dbReference>
<dbReference type="Gene3D" id="3.40.1660.10">
    <property type="entry name" value="EreA-like (biosynthetic domain)"/>
    <property type="match status" value="1"/>
</dbReference>
<dbReference type="RefSeq" id="WP_191740115.1">
    <property type="nucleotide sequence ID" value="NZ_JACSQB010000064.1"/>
</dbReference>
<keyword evidence="3" id="KW-1185">Reference proteome</keyword>
<dbReference type="Gene3D" id="1.20.1440.30">
    <property type="entry name" value="Biosynthetic Protein domain"/>
    <property type="match status" value="1"/>
</dbReference>
<reference evidence="2 3" key="1">
    <citation type="submission" date="2020-08" db="EMBL/GenBank/DDBJ databases">
        <title>A Genomic Blueprint of the Chicken Gut Microbiome.</title>
        <authorList>
            <person name="Gilroy R."/>
            <person name="Ravi A."/>
            <person name="Getino M."/>
            <person name="Pursley I."/>
            <person name="Horton D.L."/>
            <person name="Alikhan N.-F."/>
            <person name="Baker D."/>
            <person name="Gharbi K."/>
            <person name="Hall N."/>
            <person name="Watson M."/>
            <person name="Adriaenssens E.M."/>
            <person name="Foster-Nyarko E."/>
            <person name="Jarju S."/>
            <person name="Secka A."/>
            <person name="Antonio M."/>
            <person name="Oren A."/>
            <person name="Chaudhuri R."/>
            <person name="La Ragione R.M."/>
            <person name="Hildebrand F."/>
            <person name="Pallen M.J."/>
        </authorList>
    </citation>
    <scope>NUCLEOTIDE SEQUENCE [LARGE SCALE GENOMIC DNA]</scope>
    <source>
        <strain evidence="2 3">N37</strain>
    </source>
</reference>
<evidence type="ECO:0000313" key="3">
    <source>
        <dbReference type="Proteomes" id="UP000627166"/>
    </source>
</evidence>
<organism evidence="2 3">
    <name type="scientific">Clostridium faecium</name>
    <dbReference type="NCBI Taxonomy" id="2762223"/>
    <lineage>
        <taxon>Bacteria</taxon>
        <taxon>Bacillati</taxon>
        <taxon>Bacillota</taxon>
        <taxon>Clostridia</taxon>
        <taxon>Eubacteriales</taxon>
        <taxon>Clostridiaceae</taxon>
        <taxon>Clostridium</taxon>
    </lineage>
</organism>
<gene>
    <name evidence="2" type="ORF">H9637_08840</name>
</gene>
<sequence>MKKKVIYIICLICILAGGILFYNRPMNNIDYIKKNSRDLKLNDIDDNSNLDLIWEGIKDKSIIFTNEYHGIKENSDIQYKFINYLMDNWDLKYFLMECGHASGVILNEYLQSGDEKLLNDIFEWGILNKTNTEETKEFMKKLYLKNKDLPENKRLIIVGLDVVEEEGSVTYYFKDMLEKHKGMPKEQLDKMMNILKYSELEWTIGEKSNEFLKILEDLDKDLEENEDVYVKHLDSEGLFDLKLIVNNLKNNSKLEYEIDGGVTVNKELYEARDKMNYENFKKIYEHFGGGKYYSHYGINHIYQNKINNVKFLGTNIKEDPNFKDEIYSINTIYKEGQSYNYRDLAPMHFYSITTELENTLKDAGIENGNKIIVLDNKRSPYKKKIFKECFSFFDVYVDEKLFEANKGVTTDYFQSIIIIENPTPIKWYWEDFIKENFLNKH</sequence>
<dbReference type="Proteomes" id="UP000627166">
    <property type="component" value="Unassembled WGS sequence"/>
</dbReference>
<evidence type="ECO:0000313" key="2">
    <source>
        <dbReference type="EMBL" id="MBD8047141.1"/>
    </source>
</evidence>
<keyword evidence="1" id="KW-0472">Membrane</keyword>
<keyword evidence="1" id="KW-0812">Transmembrane</keyword>
<accession>A0ABR8YT45</accession>